<proteinExistence type="predicted"/>
<keyword evidence="2" id="KW-1185">Reference proteome</keyword>
<dbReference type="Proteomes" id="UP001362999">
    <property type="component" value="Unassembled WGS sequence"/>
</dbReference>
<protein>
    <submittedName>
        <fullName evidence="1">Uncharacterized protein</fullName>
    </submittedName>
</protein>
<dbReference type="EMBL" id="JAWWNJ010000037">
    <property type="protein sequence ID" value="KAK7022686.1"/>
    <property type="molecule type" value="Genomic_DNA"/>
</dbReference>
<evidence type="ECO:0000313" key="2">
    <source>
        <dbReference type="Proteomes" id="UP001362999"/>
    </source>
</evidence>
<gene>
    <name evidence="1" type="ORF">R3P38DRAFT_2961777</name>
</gene>
<reference evidence="1 2" key="1">
    <citation type="journal article" date="2024" name="J Genomics">
        <title>Draft genome sequencing and assembly of Favolaschia claudopus CIRM-BRFM 2984 isolated from oak limbs.</title>
        <authorList>
            <person name="Navarro D."/>
            <person name="Drula E."/>
            <person name="Chaduli D."/>
            <person name="Cazenave R."/>
            <person name="Ahrendt S."/>
            <person name="Wang J."/>
            <person name="Lipzen A."/>
            <person name="Daum C."/>
            <person name="Barry K."/>
            <person name="Grigoriev I.V."/>
            <person name="Favel A."/>
            <person name="Rosso M.N."/>
            <person name="Martin F."/>
        </authorList>
    </citation>
    <scope>NUCLEOTIDE SEQUENCE [LARGE SCALE GENOMIC DNA]</scope>
    <source>
        <strain evidence="1 2">CIRM-BRFM 2984</strain>
    </source>
</reference>
<sequence>MARSAGERWARIRALAAPQVRLIYHFPVYACPNLMLVAWRVKEWMEPLLYRTIAVEYSASLEPYPIFTWEALLSAVHTKPTTFFAGAVRNLSILGRPLSDEPQEIADKAAELVPLCTGIQNLDMYCVPFHDHIAVLGNLRPTRLAMESAYISPNAGIPATHPFFSQVTHLQLGSDEGIDLEDLAAQLPSLPCLTHISGEDLSDTEVSRMLAVCVGLQVFVNIFMVIPDVEKNSIYDRRYVRLRCGVPLFEWQVGVHTGKDYWSRAEEIIASRLDGELHPDTFRGYDSELQQNAPLVRHAR</sequence>
<dbReference type="AlphaFoldDB" id="A0AAW0BC03"/>
<name>A0AAW0BC03_9AGAR</name>
<comment type="caution">
    <text evidence="1">The sequence shown here is derived from an EMBL/GenBank/DDBJ whole genome shotgun (WGS) entry which is preliminary data.</text>
</comment>
<accession>A0AAW0BC03</accession>
<evidence type="ECO:0000313" key="1">
    <source>
        <dbReference type="EMBL" id="KAK7022686.1"/>
    </source>
</evidence>
<organism evidence="1 2">
    <name type="scientific">Favolaschia claudopus</name>
    <dbReference type="NCBI Taxonomy" id="2862362"/>
    <lineage>
        <taxon>Eukaryota</taxon>
        <taxon>Fungi</taxon>
        <taxon>Dikarya</taxon>
        <taxon>Basidiomycota</taxon>
        <taxon>Agaricomycotina</taxon>
        <taxon>Agaricomycetes</taxon>
        <taxon>Agaricomycetidae</taxon>
        <taxon>Agaricales</taxon>
        <taxon>Marasmiineae</taxon>
        <taxon>Mycenaceae</taxon>
        <taxon>Favolaschia</taxon>
    </lineage>
</organism>